<dbReference type="EMBL" id="BSDZ01000094">
    <property type="protein sequence ID" value="GLI70461.1"/>
    <property type="molecule type" value="Genomic_DNA"/>
</dbReference>
<dbReference type="Gene3D" id="4.10.1100.10">
    <property type="entry name" value="Transcription factor, SBP-box domain"/>
    <property type="match status" value="1"/>
</dbReference>
<dbReference type="Pfam" id="PF03110">
    <property type="entry name" value="SBP"/>
    <property type="match status" value="1"/>
</dbReference>
<name>A0ABQ5SMV4_9CHLO</name>
<dbReference type="Gene3D" id="3.30.710.10">
    <property type="entry name" value="Potassium Channel Kv1.1, Chain A"/>
    <property type="match status" value="1"/>
</dbReference>
<gene>
    <name evidence="8" type="ORF">VaNZ11_015371</name>
</gene>
<dbReference type="InterPro" id="IPR044817">
    <property type="entry name" value="SBP-like"/>
</dbReference>
<sequence>MPVLQLDNRREPLVKEDAPCHLDLSKLIQAGTRTFFNNPALSDLTLVCPDGRALHCHSIILAAASRRFAAALKQGNWTPGQQMPVKGVDSYALETLVCAFYTAECPLELGRVPALYDAAVKLEVPSLAPALEQYLNSALQPHNCCQVLELCLNLGVLQLADLALEWIRGRIADVVPSAEFRASRLETAAYICKDLAQRSQLVGLQAAVSWLSATSGRSSLMGVFAEATGLSIDAIQAVAVSGAALGPMGQGGGANGGGGALQLSHAGYGLGHAGPILGPMGGVGSGPTLNLQAQGLGLSHGGAEPPLGGGLDLGSSGGIGSGGLGLSLGNNGGGGASLQVLQLLPTASGSQAVLVMPPNGTGALAPGVENGHHGHAHNTHDSLGLGGLQSLLSLHGGSGCKAGGGGKAGGGLGGGLGRGSLGIGISEASSGPVGFGLDALADAAEGERVQKRLRAACAGGGLAGSPAGAGAFAATAAESGSATSMHSDMSGDGKRAAAHGDLQLMHRMQRDAGQILQQKQPQHIAVNHNSQQQQQKHQLPQQKQQQQGQQQVQQPMQQQRGKSQGGRSTGTRRKRGASISDDDEDYAPSGGRRAGVGGAGAGGSAGGGGSGARSREKELVYDSEMPVDGSLTAAGEAGPQGNDSTAVAYGSAGSGHSHGDDDAGGQAGCGDAGDGVSAKADGVVSGGAGGGGSGNVQGGTPVLMTGRRAPSQKGMCHVQGCHRSLQGLRDYYQRYKICEHHLKVSSVLKDGVPHRFCQQCGRFHPLSEFDGDRRSCRTMLQRHCHRRAKQKQELAEVLAQRFEDQVAASMSAMVAAMARNAQVGGNVGGLTPMLQLQYLGGLPAGATLDEDQLGALGAAAAMTAGRSGGSSAGSDGSGASAKTGVATAAGAGNGGGGGGSGGRSRGLLPPGLHSPPSKAQLLEAVQRARKQHVHTQQHLLGLAADVPLAAALAAAAVVAGGDIDGDGHGGAIDDVLPGSGGGGGREAIGRGGSGRYAAAMLQGTELGYASGSCVSDAPCGTDGGGATMLLRREVDGQAGGDEAAGEYAN</sequence>
<feature type="compositionally biased region" description="Gly residues" evidence="5">
    <location>
        <begin position="592"/>
        <end position="611"/>
    </location>
</feature>
<dbReference type="SMART" id="SM00225">
    <property type="entry name" value="BTB"/>
    <property type="match status" value="1"/>
</dbReference>
<feature type="compositionally biased region" description="Gly residues" evidence="5">
    <location>
        <begin position="891"/>
        <end position="904"/>
    </location>
</feature>
<dbReference type="SUPFAM" id="SSF54695">
    <property type="entry name" value="POZ domain"/>
    <property type="match status" value="1"/>
</dbReference>
<evidence type="ECO:0000313" key="9">
    <source>
        <dbReference type="Proteomes" id="UP001165090"/>
    </source>
</evidence>
<keyword evidence="3" id="KW-0863">Zinc-finger</keyword>
<evidence type="ECO:0000256" key="2">
    <source>
        <dbReference type="ARBA" id="ARBA00022723"/>
    </source>
</evidence>
<evidence type="ECO:0000259" key="6">
    <source>
        <dbReference type="PROSITE" id="PS50097"/>
    </source>
</evidence>
<feature type="compositionally biased region" description="Low complexity" evidence="5">
    <location>
        <begin position="872"/>
        <end position="883"/>
    </location>
</feature>
<evidence type="ECO:0000256" key="4">
    <source>
        <dbReference type="ARBA" id="ARBA00022833"/>
    </source>
</evidence>
<feature type="region of interest" description="Disordered" evidence="5">
    <location>
        <begin position="629"/>
        <end position="701"/>
    </location>
</feature>
<dbReference type="Pfam" id="PF00651">
    <property type="entry name" value="BTB"/>
    <property type="match status" value="1"/>
</dbReference>
<feature type="compositionally biased region" description="Gly residues" evidence="5">
    <location>
        <begin position="684"/>
        <end position="697"/>
    </location>
</feature>
<evidence type="ECO:0000256" key="5">
    <source>
        <dbReference type="SAM" id="MobiDB-lite"/>
    </source>
</evidence>
<organism evidence="8 9">
    <name type="scientific">Volvox africanus</name>
    <dbReference type="NCBI Taxonomy" id="51714"/>
    <lineage>
        <taxon>Eukaryota</taxon>
        <taxon>Viridiplantae</taxon>
        <taxon>Chlorophyta</taxon>
        <taxon>core chlorophytes</taxon>
        <taxon>Chlorophyceae</taxon>
        <taxon>CS clade</taxon>
        <taxon>Chlamydomonadales</taxon>
        <taxon>Volvocaceae</taxon>
        <taxon>Volvox</taxon>
    </lineage>
</organism>
<evidence type="ECO:0000256" key="3">
    <source>
        <dbReference type="ARBA" id="ARBA00022771"/>
    </source>
</evidence>
<feature type="domain" description="SBP-type" evidence="7">
    <location>
        <begin position="713"/>
        <end position="790"/>
    </location>
</feature>
<evidence type="ECO:0008006" key="10">
    <source>
        <dbReference type="Google" id="ProtNLM"/>
    </source>
</evidence>
<evidence type="ECO:0000256" key="1">
    <source>
        <dbReference type="ARBA" id="ARBA00004906"/>
    </source>
</evidence>
<dbReference type="InterPro" id="IPR000210">
    <property type="entry name" value="BTB/POZ_dom"/>
</dbReference>
<protein>
    <recommendedName>
        <fullName evidence="10">BTB domain-containing protein</fullName>
    </recommendedName>
</protein>
<keyword evidence="2" id="KW-0479">Metal-binding</keyword>
<reference evidence="8 9" key="1">
    <citation type="journal article" date="2023" name="IScience">
        <title>Expanded male sex-determining region conserved during the evolution of homothallism in the green alga Volvox.</title>
        <authorList>
            <person name="Yamamoto K."/>
            <person name="Matsuzaki R."/>
            <person name="Mahakham W."/>
            <person name="Heman W."/>
            <person name="Sekimoto H."/>
            <person name="Kawachi M."/>
            <person name="Minakuchi Y."/>
            <person name="Toyoda A."/>
            <person name="Nozaki H."/>
        </authorList>
    </citation>
    <scope>NUCLEOTIDE SEQUENCE [LARGE SCALE GENOMIC DNA]</scope>
    <source>
        <strain evidence="8 9">NIES-4468</strain>
    </source>
</reference>
<dbReference type="Proteomes" id="UP001165090">
    <property type="component" value="Unassembled WGS sequence"/>
</dbReference>
<dbReference type="PROSITE" id="PS50097">
    <property type="entry name" value="BTB"/>
    <property type="match status" value="1"/>
</dbReference>
<keyword evidence="9" id="KW-1185">Reference proteome</keyword>
<proteinExistence type="predicted"/>
<dbReference type="PANTHER" id="PTHR31251:SF169">
    <property type="entry name" value="SQUAMOSA PROMOTER-BINDING-LIKE PROTEIN 8"/>
    <property type="match status" value="1"/>
</dbReference>
<feature type="domain" description="BTB" evidence="6">
    <location>
        <begin position="42"/>
        <end position="109"/>
    </location>
</feature>
<keyword evidence="4" id="KW-0862">Zinc</keyword>
<comment type="caution">
    <text evidence="8">The sequence shown here is derived from an EMBL/GenBank/DDBJ whole genome shotgun (WGS) entry which is preliminary data.</text>
</comment>
<dbReference type="InterPro" id="IPR011333">
    <property type="entry name" value="SKP1/BTB/POZ_sf"/>
</dbReference>
<feature type="compositionally biased region" description="Low complexity" evidence="5">
    <location>
        <begin position="674"/>
        <end position="683"/>
    </location>
</feature>
<evidence type="ECO:0000313" key="8">
    <source>
        <dbReference type="EMBL" id="GLI70461.1"/>
    </source>
</evidence>
<comment type="pathway">
    <text evidence="1">Protein modification; protein ubiquitination.</text>
</comment>
<dbReference type="InterPro" id="IPR004333">
    <property type="entry name" value="SBP_dom"/>
</dbReference>
<dbReference type="PROSITE" id="PS51141">
    <property type="entry name" value="ZF_SBP"/>
    <property type="match status" value="1"/>
</dbReference>
<feature type="compositionally biased region" description="Low complexity" evidence="5">
    <location>
        <begin position="531"/>
        <end position="562"/>
    </location>
</feature>
<evidence type="ECO:0000259" key="7">
    <source>
        <dbReference type="PROSITE" id="PS51141"/>
    </source>
</evidence>
<feature type="region of interest" description="Disordered" evidence="5">
    <location>
        <begin position="890"/>
        <end position="917"/>
    </location>
</feature>
<dbReference type="PANTHER" id="PTHR31251">
    <property type="entry name" value="SQUAMOSA PROMOTER-BINDING-LIKE PROTEIN 4"/>
    <property type="match status" value="1"/>
</dbReference>
<accession>A0ABQ5SMV4</accession>
<feature type="region of interest" description="Disordered" evidence="5">
    <location>
        <begin position="864"/>
        <end position="883"/>
    </location>
</feature>
<feature type="region of interest" description="Disordered" evidence="5">
    <location>
        <begin position="514"/>
        <end position="616"/>
    </location>
</feature>
<dbReference type="InterPro" id="IPR036893">
    <property type="entry name" value="SBP_sf"/>
</dbReference>
<feature type="compositionally biased region" description="Low complexity" evidence="5">
    <location>
        <begin position="905"/>
        <end position="917"/>
    </location>
</feature>
<dbReference type="SUPFAM" id="SSF103612">
    <property type="entry name" value="SBT domain"/>
    <property type="match status" value="1"/>
</dbReference>